<dbReference type="Bgee" id="ENSLACG00000006205">
    <property type="expression patterns" value="Expressed in pelvic fin and 6 other cell types or tissues"/>
</dbReference>
<organism evidence="4 5">
    <name type="scientific">Latimeria chalumnae</name>
    <name type="common">Coelacanth</name>
    <dbReference type="NCBI Taxonomy" id="7897"/>
    <lineage>
        <taxon>Eukaryota</taxon>
        <taxon>Metazoa</taxon>
        <taxon>Chordata</taxon>
        <taxon>Craniata</taxon>
        <taxon>Vertebrata</taxon>
        <taxon>Euteleostomi</taxon>
        <taxon>Coelacanthiformes</taxon>
        <taxon>Coelacanthidae</taxon>
        <taxon>Latimeria</taxon>
    </lineage>
</organism>
<protein>
    <recommendedName>
        <fullName evidence="2">Galectin</fullName>
    </recommendedName>
</protein>
<dbReference type="InterPro" id="IPR001079">
    <property type="entry name" value="Galectin_CRD"/>
</dbReference>
<dbReference type="Ensembl" id="ENSLACT00000007047.1">
    <property type="protein sequence ID" value="ENSLACP00000006988.1"/>
    <property type="gene ID" value="ENSLACG00000006205.1"/>
</dbReference>
<dbReference type="HOGENOM" id="CLU_037794_5_0_1"/>
<dbReference type="EMBL" id="AFYH01219972">
    <property type="status" value="NOT_ANNOTATED_CDS"/>
    <property type="molecule type" value="Genomic_DNA"/>
</dbReference>
<name>H3ABG7_LATCH</name>
<dbReference type="Pfam" id="PF00337">
    <property type="entry name" value="Gal-bind_lectin"/>
    <property type="match status" value="1"/>
</dbReference>
<reference evidence="4" key="3">
    <citation type="submission" date="2025-09" db="UniProtKB">
        <authorList>
            <consortium name="Ensembl"/>
        </authorList>
    </citation>
    <scope>IDENTIFICATION</scope>
</reference>
<dbReference type="CDD" id="cd00070">
    <property type="entry name" value="GLECT"/>
    <property type="match status" value="1"/>
</dbReference>
<dbReference type="FunFam" id="2.60.120.200:FF:000021">
    <property type="entry name" value="Galectin"/>
    <property type="match status" value="1"/>
</dbReference>
<dbReference type="EMBL" id="AFYH01219971">
    <property type="status" value="NOT_ANNOTATED_CDS"/>
    <property type="molecule type" value="Genomic_DNA"/>
</dbReference>
<feature type="domain" description="Galectin" evidence="3">
    <location>
        <begin position="6"/>
        <end position="137"/>
    </location>
</feature>
<gene>
    <name evidence="4" type="primary">LGALS2</name>
</gene>
<dbReference type="SMART" id="SM00276">
    <property type="entry name" value="GLECT"/>
    <property type="match status" value="1"/>
</dbReference>
<dbReference type="InParanoid" id="H3ABG7"/>
<dbReference type="Gene3D" id="2.60.120.200">
    <property type="match status" value="1"/>
</dbReference>
<dbReference type="Proteomes" id="UP000008672">
    <property type="component" value="Unassembled WGS sequence"/>
</dbReference>
<dbReference type="EMBL" id="AFYH01219969">
    <property type="status" value="NOT_ANNOTATED_CDS"/>
    <property type="molecule type" value="Genomic_DNA"/>
</dbReference>
<dbReference type="FunCoup" id="H3ABG7">
    <property type="interactions" value="134"/>
</dbReference>
<dbReference type="SMART" id="SM00908">
    <property type="entry name" value="Gal-bind_lectin"/>
    <property type="match status" value="1"/>
</dbReference>
<dbReference type="GeneTree" id="ENSGT00940000155025"/>
<keyword evidence="5" id="KW-1185">Reference proteome</keyword>
<dbReference type="EMBL" id="AFYH01219970">
    <property type="status" value="NOT_ANNOTATED_CDS"/>
    <property type="molecule type" value="Genomic_DNA"/>
</dbReference>
<dbReference type="SUPFAM" id="SSF49899">
    <property type="entry name" value="Concanavalin A-like lectins/glucanases"/>
    <property type="match status" value="1"/>
</dbReference>
<dbReference type="OrthoDB" id="8918229at2759"/>
<dbReference type="PANTHER" id="PTHR11346:SF104">
    <property type="entry name" value="GALECTIN-2"/>
    <property type="match status" value="1"/>
</dbReference>
<keyword evidence="1 2" id="KW-0430">Lectin</keyword>
<dbReference type="EMBL" id="AFYH01219973">
    <property type="status" value="NOT_ANNOTATED_CDS"/>
    <property type="molecule type" value="Genomic_DNA"/>
</dbReference>
<evidence type="ECO:0000259" key="3">
    <source>
        <dbReference type="PROSITE" id="PS51304"/>
    </source>
</evidence>
<evidence type="ECO:0000256" key="2">
    <source>
        <dbReference type="RuleBase" id="RU102079"/>
    </source>
</evidence>
<evidence type="ECO:0000313" key="5">
    <source>
        <dbReference type="Proteomes" id="UP000008672"/>
    </source>
</evidence>
<reference evidence="5" key="1">
    <citation type="submission" date="2011-08" db="EMBL/GenBank/DDBJ databases">
        <title>The draft genome of Latimeria chalumnae.</title>
        <authorList>
            <person name="Di Palma F."/>
            <person name="Alfoldi J."/>
            <person name="Johnson J."/>
            <person name="Berlin A."/>
            <person name="Gnerre S."/>
            <person name="Jaffe D."/>
            <person name="MacCallum I."/>
            <person name="Young S."/>
            <person name="Walker B.J."/>
            <person name="Lander E."/>
            <person name="Lindblad-Toh K."/>
        </authorList>
    </citation>
    <scope>NUCLEOTIDE SEQUENCE [LARGE SCALE GENOMIC DNA]</scope>
    <source>
        <strain evidence="5">Wild caught</strain>
    </source>
</reference>
<accession>H3ABG7</accession>
<dbReference type="InterPro" id="IPR044156">
    <property type="entry name" value="Galectin-like"/>
</dbReference>
<proteinExistence type="predicted"/>
<sequence>MPKQKNFELHSLDLTPGSTIKIKGKVLDDASRFSLNLGRDLEDLALHFTPRFDDGIDGCVIVCNSKCCGSWEAEHRDKNFPFSTGTEVKLTIEFKGDVFTIKLPNGHEVEFPNRHSFEKISYLNVSGDFEVTSIKFD</sequence>
<dbReference type="STRING" id="7897.ENSLACP00000006988"/>
<reference evidence="4" key="2">
    <citation type="submission" date="2025-08" db="UniProtKB">
        <authorList>
            <consortium name="Ensembl"/>
        </authorList>
    </citation>
    <scope>IDENTIFICATION</scope>
</reference>
<evidence type="ECO:0000313" key="4">
    <source>
        <dbReference type="Ensembl" id="ENSLACP00000006988.1"/>
    </source>
</evidence>
<dbReference type="OMA" id="EITNMDM"/>
<dbReference type="eggNOG" id="KOG3587">
    <property type="taxonomic scope" value="Eukaryota"/>
</dbReference>
<evidence type="ECO:0000256" key="1">
    <source>
        <dbReference type="ARBA" id="ARBA00022734"/>
    </source>
</evidence>
<dbReference type="PROSITE" id="PS51304">
    <property type="entry name" value="GALECTIN"/>
    <property type="match status" value="1"/>
</dbReference>
<dbReference type="AlphaFoldDB" id="H3ABG7"/>
<dbReference type="PANTHER" id="PTHR11346">
    <property type="entry name" value="GALECTIN"/>
    <property type="match status" value="1"/>
</dbReference>
<dbReference type="InterPro" id="IPR013320">
    <property type="entry name" value="ConA-like_dom_sf"/>
</dbReference>
<dbReference type="GO" id="GO:0030246">
    <property type="term" value="F:carbohydrate binding"/>
    <property type="evidence" value="ECO:0007669"/>
    <property type="project" value="UniProtKB-UniRule"/>
</dbReference>